<dbReference type="EC" id="2.7.1.48" evidence="10"/>
<dbReference type="PANTHER" id="PTHR10285">
    <property type="entry name" value="URIDINE KINASE"/>
    <property type="match status" value="1"/>
</dbReference>
<evidence type="ECO:0000256" key="3">
    <source>
        <dbReference type="ARBA" id="ARBA00005408"/>
    </source>
</evidence>
<dbReference type="Pfam" id="PF00485">
    <property type="entry name" value="PRK"/>
    <property type="match status" value="1"/>
</dbReference>
<evidence type="ECO:0000256" key="10">
    <source>
        <dbReference type="RuleBase" id="RU003825"/>
    </source>
</evidence>
<comment type="catalytic activity">
    <reaction evidence="8 10">
        <text>cytidine + ATP = CMP + ADP + H(+)</text>
        <dbReference type="Rhea" id="RHEA:24674"/>
        <dbReference type="ChEBI" id="CHEBI:15378"/>
        <dbReference type="ChEBI" id="CHEBI:17562"/>
        <dbReference type="ChEBI" id="CHEBI:30616"/>
        <dbReference type="ChEBI" id="CHEBI:60377"/>
        <dbReference type="ChEBI" id="CHEBI:456216"/>
        <dbReference type="EC" id="2.7.1.48"/>
    </reaction>
</comment>
<dbReference type="CDD" id="cd02023">
    <property type="entry name" value="UMPK"/>
    <property type="match status" value="1"/>
</dbReference>
<evidence type="ECO:0000259" key="12">
    <source>
        <dbReference type="Pfam" id="PF00485"/>
    </source>
</evidence>
<evidence type="ECO:0000256" key="1">
    <source>
        <dbReference type="ARBA" id="ARBA00004690"/>
    </source>
</evidence>
<comment type="similarity">
    <text evidence="3 10">Belongs to the uridine kinase family.</text>
</comment>
<comment type="catalytic activity">
    <reaction evidence="9 10">
        <text>uridine + ATP = UMP + ADP + H(+)</text>
        <dbReference type="Rhea" id="RHEA:16825"/>
        <dbReference type="ChEBI" id="CHEBI:15378"/>
        <dbReference type="ChEBI" id="CHEBI:16704"/>
        <dbReference type="ChEBI" id="CHEBI:30616"/>
        <dbReference type="ChEBI" id="CHEBI:57865"/>
        <dbReference type="ChEBI" id="CHEBI:456216"/>
        <dbReference type="EC" id="2.7.1.48"/>
    </reaction>
</comment>
<dbReference type="InterPro" id="IPR027417">
    <property type="entry name" value="P-loop_NTPase"/>
</dbReference>
<evidence type="ECO:0000256" key="2">
    <source>
        <dbReference type="ARBA" id="ARBA00004784"/>
    </source>
</evidence>
<evidence type="ECO:0000256" key="7">
    <source>
        <dbReference type="ARBA" id="ARBA00022840"/>
    </source>
</evidence>
<accession>A0ABD1E8C2</accession>
<keyword evidence="7 10" id="KW-0067">ATP-binding</keyword>
<evidence type="ECO:0000256" key="11">
    <source>
        <dbReference type="SAM" id="MobiDB-lite"/>
    </source>
</evidence>
<proteinExistence type="inferred from homology"/>
<sequence length="271" mass="30791">MSDCRLSNGKINGSEGGKTPFLIGVAGGTASGKSTVCKRIMEKLGQAEIDNRQRQVVCISQDSFYRELTPSEIAKAEKGQFNFDHPDAFNEKLIKDALMDILAGKIVQIPIYDYKNHALKKDEILTIYPADVVLFEGILVFYFPEVRKLFHMKLFVDTDSDTRLARRVPRDIKERGRDLDQVLNQYMNFVKPAFEEFCFPTKKFADVIIPRGADNHVAIDLIVQHIRELLTNKPRTSEERTLPPAKLHPQPHQSPSKKVAINSEGVFKRPH</sequence>
<reference evidence="13 14" key="1">
    <citation type="submission" date="2024-05" db="EMBL/GenBank/DDBJ databases">
        <title>Genetic variation in Jamaican populations of the coffee berry borer (Hypothenemus hampei).</title>
        <authorList>
            <person name="Errbii M."/>
            <person name="Myrie A."/>
        </authorList>
    </citation>
    <scope>NUCLEOTIDE SEQUENCE [LARGE SCALE GENOMIC DNA]</scope>
    <source>
        <strain evidence="13">JA-Hopewell-2020-01-JO</strain>
        <tissue evidence="13">Whole body</tissue>
    </source>
</reference>
<keyword evidence="4 10" id="KW-0808">Transferase</keyword>
<dbReference type="InterPro" id="IPR006083">
    <property type="entry name" value="PRK/URK"/>
</dbReference>
<dbReference type="EMBL" id="JBDJPC010000009">
    <property type="protein sequence ID" value="KAL1490911.1"/>
    <property type="molecule type" value="Genomic_DNA"/>
</dbReference>
<dbReference type="Gene3D" id="3.40.50.300">
    <property type="entry name" value="P-loop containing nucleotide triphosphate hydrolases"/>
    <property type="match status" value="1"/>
</dbReference>
<dbReference type="AlphaFoldDB" id="A0ABD1E8C2"/>
<comment type="pathway">
    <text evidence="2 10">Pyrimidine metabolism; CTP biosynthesis via salvage pathway; CTP from cytidine: step 1/3.</text>
</comment>
<evidence type="ECO:0000313" key="13">
    <source>
        <dbReference type="EMBL" id="KAL1490911.1"/>
    </source>
</evidence>
<comment type="caution">
    <text evidence="13">The sequence shown here is derived from an EMBL/GenBank/DDBJ whole genome shotgun (WGS) entry which is preliminary data.</text>
</comment>
<keyword evidence="14" id="KW-1185">Reference proteome</keyword>
<dbReference type="PRINTS" id="PR00988">
    <property type="entry name" value="URIDINKINASE"/>
</dbReference>
<dbReference type="NCBIfam" id="NF004018">
    <property type="entry name" value="PRK05480.1"/>
    <property type="match status" value="1"/>
</dbReference>
<feature type="domain" description="Phosphoribulokinase/uridine kinase" evidence="12">
    <location>
        <begin position="22"/>
        <end position="217"/>
    </location>
</feature>
<name>A0ABD1E8C2_HYPHA</name>
<evidence type="ECO:0000256" key="8">
    <source>
        <dbReference type="ARBA" id="ARBA00047436"/>
    </source>
</evidence>
<evidence type="ECO:0000256" key="4">
    <source>
        <dbReference type="ARBA" id="ARBA00022679"/>
    </source>
</evidence>
<gene>
    <name evidence="13" type="ORF">ABEB36_011585</name>
</gene>
<dbReference type="FunFam" id="3.40.50.300:FF:000297">
    <property type="entry name" value="Uridine-cytidine kinase 2"/>
    <property type="match status" value="1"/>
</dbReference>
<dbReference type="Proteomes" id="UP001566132">
    <property type="component" value="Unassembled WGS sequence"/>
</dbReference>
<organism evidence="13 14">
    <name type="scientific">Hypothenemus hampei</name>
    <name type="common">Coffee berry borer</name>
    <dbReference type="NCBI Taxonomy" id="57062"/>
    <lineage>
        <taxon>Eukaryota</taxon>
        <taxon>Metazoa</taxon>
        <taxon>Ecdysozoa</taxon>
        <taxon>Arthropoda</taxon>
        <taxon>Hexapoda</taxon>
        <taxon>Insecta</taxon>
        <taxon>Pterygota</taxon>
        <taxon>Neoptera</taxon>
        <taxon>Endopterygota</taxon>
        <taxon>Coleoptera</taxon>
        <taxon>Polyphaga</taxon>
        <taxon>Cucujiformia</taxon>
        <taxon>Curculionidae</taxon>
        <taxon>Scolytinae</taxon>
        <taxon>Hypothenemus</taxon>
    </lineage>
</organism>
<evidence type="ECO:0000256" key="6">
    <source>
        <dbReference type="ARBA" id="ARBA00022777"/>
    </source>
</evidence>
<dbReference type="SUPFAM" id="SSF52540">
    <property type="entry name" value="P-loop containing nucleoside triphosphate hydrolases"/>
    <property type="match status" value="1"/>
</dbReference>
<keyword evidence="5 10" id="KW-0547">Nucleotide-binding</keyword>
<protein>
    <recommendedName>
        <fullName evidence="10">Uridine kinase</fullName>
        <ecNumber evidence="10">2.7.1.48</ecNumber>
    </recommendedName>
</protein>
<dbReference type="NCBIfam" id="TIGR00235">
    <property type="entry name" value="udk"/>
    <property type="match status" value="1"/>
</dbReference>
<dbReference type="InterPro" id="IPR000764">
    <property type="entry name" value="Uridine_kinase-like"/>
</dbReference>
<dbReference type="GO" id="GO:0005524">
    <property type="term" value="F:ATP binding"/>
    <property type="evidence" value="ECO:0007669"/>
    <property type="project" value="UniProtKB-KW"/>
</dbReference>
<dbReference type="GO" id="GO:0004849">
    <property type="term" value="F:uridine kinase activity"/>
    <property type="evidence" value="ECO:0007669"/>
    <property type="project" value="UniProtKB-EC"/>
</dbReference>
<evidence type="ECO:0000313" key="14">
    <source>
        <dbReference type="Proteomes" id="UP001566132"/>
    </source>
</evidence>
<keyword evidence="6 10" id="KW-0418">Kinase</keyword>
<evidence type="ECO:0000256" key="5">
    <source>
        <dbReference type="ARBA" id="ARBA00022741"/>
    </source>
</evidence>
<feature type="region of interest" description="Disordered" evidence="11">
    <location>
        <begin position="234"/>
        <end position="271"/>
    </location>
</feature>
<comment type="pathway">
    <text evidence="1 10">Pyrimidine metabolism; UMP biosynthesis via salvage pathway; UMP from uridine: step 1/1.</text>
</comment>
<evidence type="ECO:0000256" key="9">
    <source>
        <dbReference type="ARBA" id="ARBA00048909"/>
    </source>
</evidence>